<dbReference type="RefSeq" id="WP_131565429.1">
    <property type="nucleotide sequence ID" value="NZ_JAINFK010000001.1"/>
</dbReference>
<dbReference type="Proteomes" id="UP000291301">
    <property type="component" value="Unassembled WGS sequence"/>
</dbReference>
<gene>
    <name evidence="9" type="ORF">E0D97_03530</name>
</gene>
<evidence type="ECO:0000256" key="3">
    <source>
        <dbReference type="ARBA" id="ARBA00022448"/>
    </source>
</evidence>
<evidence type="ECO:0000256" key="2">
    <source>
        <dbReference type="ARBA" id="ARBA00009477"/>
    </source>
</evidence>
<keyword evidence="6" id="KW-0812">Transmembrane</keyword>
<evidence type="ECO:0000256" key="5">
    <source>
        <dbReference type="SAM" id="MobiDB-lite"/>
    </source>
</evidence>
<dbReference type="InterPro" id="IPR058627">
    <property type="entry name" value="MdtA-like_C"/>
</dbReference>
<dbReference type="PANTHER" id="PTHR30469">
    <property type="entry name" value="MULTIDRUG RESISTANCE PROTEIN MDTA"/>
    <property type="match status" value="1"/>
</dbReference>
<dbReference type="GO" id="GO:0015562">
    <property type="term" value="F:efflux transmembrane transporter activity"/>
    <property type="evidence" value="ECO:0007669"/>
    <property type="project" value="TreeGrafter"/>
</dbReference>
<evidence type="ECO:0000313" key="9">
    <source>
        <dbReference type="EMBL" id="TCD16504.1"/>
    </source>
</evidence>
<organism evidence="9 10">
    <name type="scientific">Oricola cellulosilytica</name>
    <dbReference type="NCBI Taxonomy" id="1429082"/>
    <lineage>
        <taxon>Bacteria</taxon>
        <taxon>Pseudomonadati</taxon>
        <taxon>Pseudomonadota</taxon>
        <taxon>Alphaproteobacteria</taxon>
        <taxon>Hyphomicrobiales</taxon>
        <taxon>Ahrensiaceae</taxon>
        <taxon>Oricola</taxon>
    </lineage>
</organism>
<dbReference type="AlphaFoldDB" id="A0A4R0PIH6"/>
<keyword evidence="6" id="KW-0472">Membrane</keyword>
<feature type="coiled-coil region" evidence="4">
    <location>
        <begin position="144"/>
        <end position="192"/>
    </location>
</feature>
<evidence type="ECO:0000256" key="4">
    <source>
        <dbReference type="SAM" id="Coils"/>
    </source>
</evidence>
<reference evidence="9 10" key="1">
    <citation type="journal article" date="2015" name="Antonie Van Leeuwenhoek">
        <title>Oricola cellulosilytica gen. nov., sp. nov., a cellulose-degrading bacterium of the family Phyllobacteriaceae isolated from surface seashore water, and emended descriptions of Mesorhizobium loti and Phyllobacterium myrsinacearum.</title>
        <authorList>
            <person name="Hameed A."/>
            <person name="Shahina M."/>
            <person name="Lai W.A."/>
            <person name="Lin S.Y."/>
            <person name="Young L.S."/>
            <person name="Liu Y.C."/>
            <person name="Hsu Y.H."/>
            <person name="Young C.C."/>
        </authorList>
    </citation>
    <scope>NUCLEOTIDE SEQUENCE [LARGE SCALE GENOMIC DNA]</scope>
    <source>
        <strain evidence="9 10">KCTC 52183</strain>
    </source>
</reference>
<keyword evidence="6" id="KW-1133">Transmembrane helix</keyword>
<feature type="region of interest" description="Disordered" evidence="5">
    <location>
        <begin position="1"/>
        <end position="26"/>
    </location>
</feature>
<dbReference type="Gene3D" id="1.10.287.470">
    <property type="entry name" value="Helix hairpin bin"/>
    <property type="match status" value="1"/>
</dbReference>
<dbReference type="SUPFAM" id="SSF111369">
    <property type="entry name" value="HlyD-like secretion proteins"/>
    <property type="match status" value="2"/>
</dbReference>
<keyword evidence="3" id="KW-0813">Transport</keyword>
<evidence type="ECO:0000313" key="10">
    <source>
        <dbReference type="Proteomes" id="UP000291301"/>
    </source>
</evidence>
<dbReference type="InterPro" id="IPR058625">
    <property type="entry name" value="MdtA-like_BSH"/>
</dbReference>
<sequence length="459" mass="49908">MLKAVESRDRDTSSGVSRDRKKPSESHGFAATGLVRAIFQAILMFGVLAVSAWVMNMLLAAKPERTARPQTENAIPVDAVAAFPAAERPTIRLFGEILAARSVDIRPAVGGEVISVNPSLRAGSRVTEGETLFTVDRFSYEGQLTEAQANLAQTEAAISQFRARLNAETEQLAFAENQLELARGDLERAARLSETGALTAKQVEDRELIVSQREQAVSTRRNNLLIEQAGLEQQLATRDRLAWNVRQAQRNLEKTTVVAPFSGVIRSSAVEVGRIVSPNDVAVSLYDDEALEARFTLTDAQYGRVATDTDPLIGRGVELIWTVGGVDYSYHAEVVRIGAEVASARGGVDVYARLTGGDTGVQIRPGAFVEVSLPDRLYEDGYRLPETAIYDGDSVYLVVERELQRREVKVAAFDGADVIVQSGLEPGDQVLTSRLSRIENGLKVTLPDDLQPRASGADE</sequence>
<evidence type="ECO:0000259" key="8">
    <source>
        <dbReference type="Pfam" id="PF25967"/>
    </source>
</evidence>
<dbReference type="InterPro" id="IPR006143">
    <property type="entry name" value="RND_pump_MFP"/>
</dbReference>
<feature type="compositionally biased region" description="Basic and acidic residues" evidence="5">
    <location>
        <begin position="1"/>
        <end position="12"/>
    </location>
</feature>
<evidence type="ECO:0000259" key="7">
    <source>
        <dbReference type="Pfam" id="PF25917"/>
    </source>
</evidence>
<keyword evidence="4" id="KW-0175">Coiled coil</keyword>
<dbReference type="GO" id="GO:1990281">
    <property type="term" value="C:efflux pump complex"/>
    <property type="evidence" value="ECO:0007669"/>
    <property type="project" value="TreeGrafter"/>
</dbReference>
<dbReference type="Pfam" id="PF25917">
    <property type="entry name" value="BSH_RND"/>
    <property type="match status" value="1"/>
</dbReference>
<dbReference type="OrthoDB" id="9813967at2"/>
<feature type="domain" description="Multidrug resistance protein MdtA-like C-terminal permuted SH3" evidence="8">
    <location>
        <begin position="397"/>
        <end position="437"/>
    </location>
</feature>
<dbReference type="Pfam" id="PF25967">
    <property type="entry name" value="RND-MFP_C"/>
    <property type="match status" value="1"/>
</dbReference>
<dbReference type="NCBIfam" id="TIGR01730">
    <property type="entry name" value="RND_mfp"/>
    <property type="match status" value="1"/>
</dbReference>
<dbReference type="PANTHER" id="PTHR30469:SF36">
    <property type="entry name" value="BLL3903 PROTEIN"/>
    <property type="match status" value="1"/>
</dbReference>
<dbReference type="Gene3D" id="2.40.30.170">
    <property type="match status" value="1"/>
</dbReference>
<dbReference type="Gene3D" id="2.40.420.20">
    <property type="match status" value="1"/>
</dbReference>
<feature type="domain" description="Multidrug resistance protein MdtA-like barrel-sandwich hybrid" evidence="7">
    <location>
        <begin position="101"/>
        <end position="280"/>
    </location>
</feature>
<keyword evidence="10" id="KW-1185">Reference proteome</keyword>
<comment type="similarity">
    <text evidence="2">Belongs to the membrane fusion protein (MFP) (TC 8.A.1) family.</text>
</comment>
<protein>
    <submittedName>
        <fullName evidence="9">Efflux RND transporter periplasmic adaptor subunit</fullName>
    </submittedName>
</protein>
<proteinExistence type="inferred from homology"/>
<name>A0A4R0PIH6_9HYPH</name>
<comment type="caution">
    <text evidence="9">The sequence shown here is derived from an EMBL/GenBank/DDBJ whole genome shotgun (WGS) entry which is preliminary data.</text>
</comment>
<comment type="subcellular location">
    <subcellularLocation>
        <location evidence="1">Cell envelope</location>
    </subcellularLocation>
</comment>
<dbReference type="Gene3D" id="2.40.50.100">
    <property type="match status" value="1"/>
</dbReference>
<evidence type="ECO:0000256" key="6">
    <source>
        <dbReference type="SAM" id="Phobius"/>
    </source>
</evidence>
<evidence type="ECO:0000256" key="1">
    <source>
        <dbReference type="ARBA" id="ARBA00004196"/>
    </source>
</evidence>
<accession>A0A4R0PIH6</accession>
<feature type="transmembrane region" description="Helical" evidence="6">
    <location>
        <begin position="37"/>
        <end position="59"/>
    </location>
</feature>
<dbReference type="EMBL" id="SJST01000001">
    <property type="protein sequence ID" value="TCD16504.1"/>
    <property type="molecule type" value="Genomic_DNA"/>
</dbReference>